<dbReference type="EMBL" id="FNKB01000001">
    <property type="protein sequence ID" value="SDQ04891.1"/>
    <property type="molecule type" value="Genomic_DNA"/>
</dbReference>
<sequence>MLRMSRPAPVRLDADTWVIMRSAKDHPTAIVNRVTDTTGEARFLVLKWALDPAQRRMTGIFPTLEQADASVLYDNAAHIAHAQRKTSGPPNGGGPLHT</sequence>
<accession>A0A1H0XRF7</accession>
<gene>
    <name evidence="1" type="ORF">SAMN04488565_0019</name>
    <name evidence="2" type="ORF">SAMN04488565_0073</name>
</gene>
<evidence type="ECO:0000313" key="1">
    <source>
        <dbReference type="EMBL" id="SDQ04891.1"/>
    </source>
</evidence>
<organism evidence="2 3">
    <name type="scientific">Leucobacter chromiiresistens</name>
    <dbReference type="NCBI Taxonomy" id="1079994"/>
    <lineage>
        <taxon>Bacteria</taxon>
        <taxon>Bacillati</taxon>
        <taxon>Actinomycetota</taxon>
        <taxon>Actinomycetes</taxon>
        <taxon>Micrococcales</taxon>
        <taxon>Microbacteriaceae</taxon>
        <taxon>Leucobacter</taxon>
    </lineage>
</organism>
<dbReference type="EMBL" id="FNKB01000001">
    <property type="protein sequence ID" value="SDQ05361.1"/>
    <property type="molecule type" value="Genomic_DNA"/>
</dbReference>
<evidence type="ECO:0000313" key="3">
    <source>
        <dbReference type="Proteomes" id="UP000182690"/>
    </source>
</evidence>
<reference evidence="2 3" key="1">
    <citation type="submission" date="2016-10" db="EMBL/GenBank/DDBJ databases">
        <authorList>
            <person name="de Groot N.N."/>
        </authorList>
    </citation>
    <scope>NUCLEOTIDE SEQUENCE [LARGE SCALE GENOMIC DNA]</scope>
    <source>
        <strain evidence="2 3">DSM 22788</strain>
    </source>
</reference>
<proteinExistence type="predicted"/>
<evidence type="ECO:0000313" key="2">
    <source>
        <dbReference type="EMBL" id="SDQ05361.1"/>
    </source>
</evidence>
<dbReference type="AlphaFoldDB" id="A0A1H0XRF7"/>
<name>A0A1H0XRF7_9MICO</name>
<dbReference type="Proteomes" id="UP000182690">
    <property type="component" value="Unassembled WGS sequence"/>
</dbReference>
<protein>
    <submittedName>
        <fullName evidence="2">Uncharacterized protein</fullName>
    </submittedName>
</protein>